<dbReference type="PANTHER" id="PTHR18964:SF149">
    <property type="entry name" value="BIFUNCTIONAL UDP-N-ACETYLGLUCOSAMINE 2-EPIMERASE_N-ACETYLMANNOSAMINE KINASE"/>
    <property type="match status" value="1"/>
</dbReference>
<reference evidence="4" key="1">
    <citation type="submission" date="2009-02" db="EMBL/GenBank/DDBJ databases">
        <authorList>
            <person name="Fulton L."/>
            <person name="Clifton S."/>
            <person name="Fulton B."/>
            <person name="Xu J."/>
            <person name="Minx P."/>
            <person name="Pepin K.H."/>
            <person name="Johnson M."/>
            <person name="Bhonagiri V."/>
            <person name="Nash W.E."/>
            <person name="Mardis E.R."/>
            <person name="Wilson R.K."/>
        </authorList>
    </citation>
    <scope>NUCLEOTIDE SEQUENCE [LARGE SCALE GENOMIC DNA]</scope>
    <source>
        <strain evidence="4">DSM 15053</strain>
    </source>
</reference>
<dbReference type="InterPro" id="IPR036388">
    <property type="entry name" value="WH-like_DNA-bd_sf"/>
</dbReference>
<proteinExistence type="inferred from homology"/>
<keyword evidence="3" id="KW-0119">Carbohydrate metabolism</keyword>
<name>C0C0R1_9FIRM</name>
<dbReference type="HOGENOM" id="CLU_036604_13_1_9"/>
<evidence type="ECO:0000313" key="5">
    <source>
        <dbReference type="Proteomes" id="UP000004893"/>
    </source>
</evidence>
<comment type="caution">
    <text evidence="4">The sequence shown here is derived from an EMBL/GenBank/DDBJ whole genome shotgun (WGS) entry which is preliminary data.</text>
</comment>
<accession>C0C0R1</accession>
<dbReference type="STRING" id="553973.CLOHYLEM_05665"/>
<dbReference type="GO" id="GO:0042732">
    <property type="term" value="P:D-xylose metabolic process"/>
    <property type="evidence" value="ECO:0007669"/>
    <property type="project" value="UniProtKB-KW"/>
</dbReference>
<reference evidence="4" key="2">
    <citation type="submission" date="2013-06" db="EMBL/GenBank/DDBJ databases">
        <title>Draft genome sequence of Clostridium hylemonae (DSM 15053).</title>
        <authorList>
            <person name="Sudarsanam P."/>
            <person name="Ley R."/>
            <person name="Guruge J."/>
            <person name="Turnbaugh P.J."/>
            <person name="Mahowald M."/>
            <person name="Liep D."/>
            <person name="Gordon J."/>
        </authorList>
    </citation>
    <scope>NUCLEOTIDE SEQUENCE</scope>
    <source>
        <strain evidence="4">DSM 15053</strain>
    </source>
</reference>
<evidence type="ECO:0000256" key="2">
    <source>
        <dbReference type="ARBA" id="ARBA00006479"/>
    </source>
</evidence>
<dbReference type="SUPFAM" id="SSF46785">
    <property type="entry name" value="Winged helix' DNA-binding domain"/>
    <property type="match status" value="1"/>
</dbReference>
<dbReference type="EMBL" id="ABYI02000020">
    <property type="protein sequence ID" value="EEG74398.1"/>
    <property type="molecule type" value="Genomic_DNA"/>
</dbReference>
<comment type="function">
    <text evidence="1">Transcriptional repressor of xylose-utilizing enzymes.</text>
</comment>
<dbReference type="InterPro" id="IPR036390">
    <property type="entry name" value="WH_DNA-bd_sf"/>
</dbReference>
<dbReference type="Gene3D" id="3.30.420.40">
    <property type="match status" value="2"/>
</dbReference>
<dbReference type="PANTHER" id="PTHR18964">
    <property type="entry name" value="ROK (REPRESSOR, ORF, KINASE) FAMILY"/>
    <property type="match status" value="1"/>
</dbReference>
<evidence type="ECO:0000256" key="1">
    <source>
        <dbReference type="ARBA" id="ARBA00002486"/>
    </source>
</evidence>
<organism evidence="4 5">
    <name type="scientific">[Clostridium] hylemonae DSM 15053</name>
    <dbReference type="NCBI Taxonomy" id="553973"/>
    <lineage>
        <taxon>Bacteria</taxon>
        <taxon>Bacillati</taxon>
        <taxon>Bacillota</taxon>
        <taxon>Clostridia</taxon>
        <taxon>Lachnospirales</taxon>
        <taxon>Lachnospiraceae</taxon>
    </lineage>
</organism>
<dbReference type="InterPro" id="IPR000600">
    <property type="entry name" value="ROK"/>
</dbReference>
<dbReference type="AlphaFoldDB" id="C0C0R1"/>
<evidence type="ECO:0000313" key="4">
    <source>
        <dbReference type="EMBL" id="EEG74398.1"/>
    </source>
</evidence>
<evidence type="ECO:0000256" key="3">
    <source>
        <dbReference type="ARBA" id="ARBA00022629"/>
    </source>
</evidence>
<dbReference type="SUPFAM" id="SSF53067">
    <property type="entry name" value="Actin-like ATPase domain"/>
    <property type="match status" value="1"/>
</dbReference>
<dbReference type="Proteomes" id="UP000004893">
    <property type="component" value="Unassembled WGS sequence"/>
</dbReference>
<keyword evidence="5" id="KW-1185">Reference proteome</keyword>
<protein>
    <submittedName>
        <fullName evidence="4">ROK family protein</fullName>
    </submittedName>
</protein>
<dbReference type="eggNOG" id="COG1940">
    <property type="taxonomic scope" value="Bacteria"/>
</dbReference>
<sequence length="361" mass="39925">MPDIAAALDMSGPTVLQIVKELREARVVCEAGEFESTGGRKARALAAVRDARYAVGIEITRHHIGMVLTDMTETVLKYERTRKPFVCEDEYFKQLGEALDEFLGDDGTVKEKIAGVGISVPSIVDGAANRITYSRALNLYDIDGDVFSRYIPYPCVLLNDANAAAVTECIADSQLESMIYLSLSNTVGGAVVFRQDPAREDASGPLNSVFENMYIGKHWHSGEFGHMVIHPGGKTCYCGKKGCVDAYCSALCLAEHTDGYLERFFDRLEDEDAELMEVWETYLDDLAITVDNLRMCFDCDIVLGGYVGSCIGPYMKELQKRVEEKNIFEGNGEYVRACKYQKAASALGAAVYYIENFINSI</sequence>
<keyword evidence="3" id="KW-0859">Xylose metabolism</keyword>
<gene>
    <name evidence="4" type="ORF">CLOHYLEM_05665</name>
</gene>
<dbReference type="Gene3D" id="1.10.10.10">
    <property type="entry name" value="Winged helix-like DNA-binding domain superfamily/Winged helix DNA-binding domain"/>
    <property type="match status" value="1"/>
</dbReference>
<dbReference type="Pfam" id="PF00480">
    <property type="entry name" value="ROK"/>
    <property type="match status" value="2"/>
</dbReference>
<dbReference type="InterPro" id="IPR043129">
    <property type="entry name" value="ATPase_NBD"/>
</dbReference>
<comment type="similarity">
    <text evidence="2">Belongs to the ROK (NagC/XylR) family.</text>
</comment>